<comment type="caution">
    <text evidence="3">The sequence shown here is derived from an EMBL/GenBank/DDBJ whole genome shotgun (WGS) entry which is preliminary data.</text>
</comment>
<dbReference type="InterPro" id="IPR056789">
    <property type="entry name" value="LRR_R13L1-DRL21"/>
</dbReference>
<gene>
    <name evidence="3" type="ORF">KI387_007280</name>
</gene>
<protein>
    <recommendedName>
        <fullName evidence="2">R13L1/DRL21-like LRR repeat region domain-containing protein</fullName>
    </recommendedName>
</protein>
<dbReference type="InterPro" id="IPR032675">
    <property type="entry name" value="LRR_dom_sf"/>
</dbReference>
<feature type="domain" description="R13L1/DRL21-like LRR repeat region" evidence="2">
    <location>
        <begin position="196"/>
        <end position="264"/>
    </location>
</feature>
<feature type="chain" id="PRO_5041397444" description="R13L1/DRL21-like LRR repeat region domain-containing protein" evidence="1">
    <location>
        <begin position="18"/>
        <end position="461"/>
    </location>
</feature>
<dbReference type="PANTHER" id="PTHR16083">
    <property type="entry name" value="LEUCINE RICH REPEAT CONTAINING PROTEIN"/>
    <property type="match status" value="1"/>
</dbReference>
<dbReference type="InterPro" id="IPR001611">
    <property type="entry name" value="Leu-rich_rpt"/>
</dbReference>
<dbReference type="Pfam" id="PF25019">
    <property type="entry name" value="LRR_R13L1-DRL21"/>
    <property type="match status" value="1"/>
</dbReference>
<dbReference type="Gene3D" id="3.80.10.10">
    <property type="entry name" value="Ribonuclease Inhibitor"/>
    <property type="match status" value="1"/>
</dbReference>
<dbReference type="PANTHER" id="PTHR16083:SF25">
    <property type="entry name" value="C-JID DOMAIN-CONTAINING PROTEIN"/>
    <property type="match status" value="1"/>
</dbReference>
<evidence type="ECO:0000256" key="1">
    <source>
        <dbReference type="SAM" id="SignalP"/>
    </source>
</evidence>
<proteinExistence type="predicted"/>
<keyword evidence="4" id="KW-1185">Reference proteome</keyword>
<dbReference type="AlphaFoldDB" id="A0AA38GP62"/>
<dbReference type="Proteomes" id="UP000824469">
    <property type="component" value="Unassembled WGS sequence"/>
</dbReference>
<dbReference type="OMA" id="NMVEHIV"/>
<dbReference type="Pfam" id="PF00560">
    <property type="entry name" value="LRR_1"/>
    <property type="match status" value="1"/>
</dbReference>
<evidence type="ECO:0000313" key="3">
    <source>
        <dbReference type="EMBL" id="KAH9327102.1"/>
    </source>
</evidence>
<reference evidence="3 4" key="1">
    <citation type="journal article" date="2021" name="Nat. Plants">
        <title>The Taxus genome provides insights into paclitaxel biosynthesis.</title>
        <authorList>
            <person name="Xiong X."/>
            <person name="Gou J."/>
            <person name="Liao Q."/>
            <person name="Li Y."/>
            <person name="Zhou Q."/>
            <person name="Bi G."/>
            <person name="Li C."/>
            <person name="Du R."/>
            <person name="Wang X."/>
            <person name="Sun T."/>
            <person name="Guo L."/>
            <person name="Liang H."/>
            <person name="Lu P."/>
            <person name="Wu Y."/>
            <person name="Zhang Z."/>
            <person name="Ro D.K."/>
            <person name="Shang Y."/>
            <person name="Huang S."/>
            <person name="Yan J."/>
        </authorList>
    </citation>
    <scope>NUCLEOTIDE SEQUENCE [LARGE SCALE GENOMIC DNA]</scope>
    <source>
        <strain evidence="3">Ta-2019</strain>
    </source>
</reference>
<organism evidence="3 4">
    <name type="scientific">Taxus chinensis</name>
    <name type="common">Chinese yew</name>
    <name type="synonym">Taxus wallichiana var. chinensis</name>
    <dbReference type="NCBI Taxonomy" id="29808"/>
    <lineage>
        <taxon>Eukaryota</taxon>
        <taxon>Viridiplantae</taxon>
        <taxon>Streptophyta</taxon>
        <taxon>Embryophyta</taxon>
        <taxon>Tracheophyta</taxon>
        <taxon>Spermatophyta</taxon>
        <taxon>Pinopsida</taxon>
        <taxon>Pinidae</taxon>
        <taxon>Conifers II</taxon>
        <taxon>Cupressales</taxon>
        <taxon>Taxaceae</taxon>
        <taxon>Taxus</taxon>
    </lineage>
</organism>
<name>A0AA38GP62_TAXCH</name>
<sequence>MSWSSLLKRHFWIYAASLLCGTGNMVEHIVGAEHITILEEAALVKTSEKNKLIVHDVIRAKGRSMSKFSRITNVQSLREATEDQLKQMKGVWLAEDESELEIEARHLISMRFSLRVLGLGKRIRFPRTLRVMIATVQSESESGNLQASKPRETQSNSSLEELTDLQKVKSLQQLPDGLHYLTALKTLILDEWDKLEELSDEVCQMSSLRKLSIRDGHSLRNLPNMFGLLSCLEELNLTNCKALCVLPDSFGELKSLKDLNLGECSELNELPSNFGELSSLEVLNLESCWKLEGLPPSFGKLSKLKKLSLQSENLKEFPSNFGELGSLVEFRCNYCGELKQLPETFGQLRSLTILDLTGCIKLKSLPSTLGKLSCLKDLSLLACHRLEALPSNIVELQSLELLDLRHCRSLKWCPPFPRGQDFTIRLPEHLTDSRSNLVYFPTAVEMKVQIVIGREIDPTTL</sequence>
<keyword evidence="1" id="KW-0732">Signal</keyword>
<dbReference type="EMBL" id="JAHRHJ020000002">
    <property type="protein sequence ID" value="KAH9327102.1"/>
    <property type="molecule type" value="Genomic_DNA"/>
</dbReference>
<accession>A0AA38GP62</accession>
<evidence type="ECO:0000313" key="4">
    <source>
        <dbReference type="Proteomes" id="UP000824469"/>
    </source>
</evidence>
<feature type="signal peptide" evidence="1">
    <location>
        <begin position="1"/>
        <end position="17"/>
    </location>
</feature>
<dbReference type="SUPFAM" id="SSF52058">
    <property type="entry name" value="L domain-like"/>
    <property type="match status" value="1"/>
</dbReference>
<evidence type="ECO:0000259" key="2">
    <source>
        <dbReference type="Pfam" id="PF25019"/>
    </source>
</evidence>